<protein>
    <recommendedName>
        <fullName evidence="3">SAP domain-containing protein</fullName>
    </recommendedName>
</protein>
<evidence type="ECO:0000313" key="1">
    <source>
        <dbReference type="EMBL" id="CAJ1939731.1"/>
    </source>
</evidence>
<comment type="caution">
    <text evidence="1">The sequence shown here is derived from an EMBL/GenBank/DDBJ whole genome shotgun (WGS) entry which is preliminary data.</text>
</comment>
<organism evidence="1 2">
    <name type="scientific">Cylindrotheca closterium</name>
    <dbReference type="NCBI Taxonomy" id="2856"/>
    <lineage>
        <taxon>Eukaryota</taxon>
        <taxon>Sar</taxon>
        <taxon>Stramenopiles</taxon>
        <taxon>Ochrophyta</taxon>
        <taxon>Bacillariophyta</taxon>
        <taxon>Bacillariophyceae</taxon>
        <taxon>Bacillariophycidae</taxon>
        <taxon>Bacillariales</taxon>
        <taxon>Bacillariaceae</taxon>
        <taxon>Cylindrotheca</taxon>
    </lineage>
</organism>
<evidence type="ECO:0000313" key="2">
    <source>
        <dbReference type="Proteomes" id="UP001295423"/>
    </source>
</evidence>
<dbReference type="EMBL" id="CAKOGP040000835">
    <property type="protein sequence ID" value="CAJ1939731.1"/>
    <property type="molecule type" value="Genomic_DNA"/>
</dbReference>
<dbReference type="AlphaFoldDB" id="A0AAD2CQF0"/>
<evidence type="ECO:0008006" key="3">
    <source>
        <dbReference type="Google" id="ProtNLM"/>
    </source>
</evidence>
<sequence length="546" mass="62662">MWMMLNNKVKFGGNVSVRARGKKPLICFGQDECIMKQYLFTDKAWVTPEGIRPLTPKDEGMGVMVSEFVSREFGFGYHNPNLSPELKQTSGLALSEHQRQIVNSFRRQPGNNEYRDKEAAHHVHGRNGIKKKDLPKDSSPFVQLFEYGKNLKGYWTYEWMVIQLEDCIDVLQALHGNEYDYLFMFDHSNGHDKQRPDGLNANAMNKGYGGSQPRMREVAIESEDQLGPFNPPGKLKVGETQHLVFDQPDDDGPCWMNDEEKRASKEDCAESTNEQPMFRYHFKKGELAEKLQALGKAINGNKADLQKRCTDNGIAISEMRMKIKQGWENKPKGMLQVLWERGFIDTAVPKSELWKKYPEKGQKDNLGLVMPGTALKEMVADLPDFQDEKTLLQYHAEGRSTAGCQIMFIRSPKCHPEIAGEGIEYDWAGIKSYYRRSDLASKKTLEAFKALVKESMESVQFNHRASFSARAREYMLAYDVLEEWNNLPEELKNGDPEKEKLPKTSAQFLDRIVNCRRKRHRDVGADEGWVNLIMNAMKKREVIVID</sequence>
<reference evidence="1" key="1">
    <citation type="submission" date="2023-08" db="EMBL/GenBank/DDBJ databases">
        <authorList>
            <person name="Audoor S."/>
            <person name="Bilcke G."/>
        </authorList>
    </citation>
    <scope>NUCLEOTIDE SEQUENCE</scope>
</reference>
<keyword evidence="2" id="KW-1185">Reference proteome</keyword>
<accession>A0AAD2CQF0</accession>
<proteinExistence type="predicted"/>
<name>A0AAD2CQF0_9STRA</name>
<dbReference type="Proteomes" id="UP001295423">
    <property type="component" value="Unassembled WGS sequence"/>
</dbReference>
<gene>
    <name evidence="1" type="ORF">CYCCA115_LOCUS6714</name>
</gene>